<evidence type="ECO:0000313" key="1">
    <source>
        <dbReference type="EMBL" id="MBS2549179.1"/>
    </source>
</evidence>
<reference evidence="1 2" key="1">
    <citation type="submission" date="2020-02" db="EMBL/GenBank/DDBJ databases">
        <title>Acidophilic actinobacteria isolated from forest soil.</title>
        <authorList>
            <person name="Golinska P."/>
        </authorList>
    </citation>
    <scope>NUCLEOTIDE SEQUENCE [LARGE SCALE GENOMIC DNA]</scope>
    <source>
        <strain evidence="1 2">NL8</strain>
    </source>
</reference>
<proteinExistence type="predicted"/>
<dbReference type="RefSeq" id="WP_212010742.1">
    <property type="nucleotide sequence ID" value="NZ_JAAFYZ010000065.1"/>
</dbReference>
<name>A0ABS5KT41_9ACTN</name>
<comment type="caution">
    <text evidence="1">The sequence shown here is derived from an EMBL/GenBank/DDBJ whole genome shotgun (WGS) entry which is preliminary data.</text>
</comment>
<accession>A0ABS5KT41</accession>
<protein>
    <submittedName>
        <fullName evidence="1">Uncharacterized protein</fullName>
    </submittedName>
</protein>
<evidence type="ECO:0000313" key="2">
    <source>
        <dbReference type="Proteomes" id="UP000730482"/>
    </source>
</evidence>
<keyword evidence="2" id="KW-1185">Reference proteome</keyword>
<dbReference type="Proteomes" id="UP000730482">
    <property type="component" value="Unassembled WGS sequence"/>
</dbReference>
<organism evidence="1 2">
    <name type="scientific">Catenulispora pinistramenti</name>
    <dbReference type="NCBI Taxonomy" id="2705254"/>
    <lineage>
        <taxon>Bacteria</taxon>
        <taxon>Bacillati</taxon>
        <taxon>Actinomycetota</taxon>
        <taxon>Actinomycetes</taxon>
        <taxon>Catenulisporales</taxon>
        <taxon>Catenulisporaceae</taxon>
        <taxon>Catenulispora</taxon>
    </lineage>
</organism>
<dbReference type="EMBL" id="JAAFYZ010000065">
    <property type="protein sequence ID" value="MBS2549179.1"/>
    <property type="molecule type" value="Genomic_DNA"/>
</dbReference>
<sequence>MNLLNQIFTLTTSAAVAINATLTAVGKVGKIAEARRQKNSSTVGELDSPAGE</sequence>
<gene>
    <name evidence="1" type="ORF">KGQ19_20135</name>
</gene>